<feature type="transmembrane region" description="Helical" evidence="6">
    <location>
        <begin position="189"/>
        <end position="207"/>
    </location>
</feature>
<dbReference type="InterPro" id="IPR011701">
    <property type="entry name" value="MFS"/>
</dbReference>
<comment type="subcellular location">
    <subcellularLocation>
        <location evidence="1">Membrane</location>
        <topology evidence="1">Multi-pass membrane protein</topology>
    </subcellularLocation>
</comment>
<evidence type="ECO:0000256" key="5">
    <source>
        <dbReference type="ARBA" id="ARBA00023136"/>
    </source>
</evidence>
<feature type="domain" description="Major facilitator superfamily (MFS) profile" evidence="7">
    <location>
        <begin position="53"/>
        <end position="474"/>
    </location>
</feature>
<keyword evidence="5 6" id="KW-0472">Membrane</keyword>
<evidence type="ECO:0000256" key="3">
    <source>
        <dbReference type="ARBA" id="ARBA00022692"/>
    </source>
</evidence>
<dbReference type="Pfam" id="PF07690">
    <property type="entry name" value="MFS_1"/>
    <property type="match status" value="1"/>
</dbReference>
<comment type="caution">
    <text evidence="8">The sequence shown here is derived from an EMBL/GenBank/DDBJ whole genome shotgun (WGS) entry which is preliminary data.</text>
</comment>
<evidence type="ECO:0000256" key="6">
    <source>
        <dbReference type="SAM" id="Phobius"/>
    </source>
</evidence>
<dbReference type="Gene3D" id="1.20.1250.20">
    <property type="entry name" value="MFS general substrate transporter like domains"/>
    <property type="match status" value="2"/>
</dbReference>
<feature type="transmembrane region" description="Helical" evidence="6">
    <location>
        <begin position="157"/>
        <end position="177"/>
    </location>
</feature>
<dbReference type="InterPro" id="IPR020846">
    <property type="entry name" value="MFS_dom"/>
</dbReference>
<evidence type="ECO:0000259" key="7">
    <source>
        <dbReference type="PROSITE" id="PS50850"/>
    </source>
</evidence>
<dbReference type="EMBL" id="MU150237">
    <property type="protein sequence ID" value="KAF9467266.1"/>
    <property type="molecule type" value="Genomic_DNA"/>
</dbReference>
<organism evidence="8 9">
    <name type="scientific">Collybia nuda</name>
    <dbReference type="NCBI Taxonomy" id="64659"/>
    <lineage>
        <taxon>Eukaryota</taxon>
        <taxon>Fungi</taxon>
        <taxon>Dikarya</taxon>
        <taxon>Basidiomycota</taxon>
        <taxon>Agaricomycotina</taxon>
        <taxon>Agaricomycetes</taxon>
        <taxon>Agaricomycetidae</taxon>
        <taxon>Agaricales</taxon>
        <taxon>Tricholomatineae</taxon>
        <taxon>Clitocybaceae</taxon>
        <taxon>Collybia</taxon>
    </lineage>
</organism>
<dbReference type="OrthoDB" id="2985014at2759"/>
<keyword evidence="3 6" id="KW-0812">Transmembrane</keyword>
<dbReference type="PANTHER" id="PTHR43791:SF85">
    <property type="entry name" value="TRANSPORTER, PUTATIVE (AFU_ORTHOLOGUE AFUA_6G00710)-RELATED"/>
    <property type="match status" value="1"/>
</dbReference>
<feature type="transmembrane region" description="Helical" evidence="6">
    <location>
        <begin position="89"/>
        <end position="106"/>
    </location>
</feature>
<keyword evidence="2" id="KW-0813">Transport</keyword>
<feature type="transmembrane region" description="Helical" evidence="6">
    <location>
        <begin position="292"/>
        <end position="317"/>
    </location>
</feature>
<keyword evidence="4 6" id="KW-1133">Transmembrane helix</keyword>
<evidence type="ECO:0000256" key="2">
    <source>
        <dbReference type="ARBA" id="ARBA00022448"/>
    </source>
</evidence>
<evidence type="ECO:0000313" key="8">
    <source>
        <dbReference type="EMBL" id="KAF9467266.1"/>
    </source>
</evidence>
<feature type="transmembrane region" description="Helical" evidence="6">
    <location>
        <begin position="219"/>
        <end position="241"/>
    </location>
</feature>
<proteinExistence type="predicted"/>
<feature type="transmembrane region" description="Helical" evidence="6">
    <location>
        <begin position="415"/>
        <end position="436"/>
    </location>
</feature>
<dbReference type="FunFam" id="1.20.1250.20:FF:000018">
    <property type="entry name" value="MFS transporter permease"/>
    <property type="match status" value="1"/>
</dbReference>
<protein>
    <submittedName>
        <fullName evidence="8">Major facilitator superfamily domain-containing protein</fullName>
    </submittedName>
</protein>
<dbReference type="AlphaFoldDB" id="A0A9P5YG64"/>
<dbReference type="PANTHER" id="PTHR43791">
    <property type="entry name" value="PERMEASE-RELATED"/>
    <property type="match status" value="1"/>
</dbReference>
<sequence length="504" mass="55589">MEKIPSKQSRSSLELEKTADNTSTTVDSVIESHDAVVGKWVWWKMDLFILPVVTMFYFLSWLVSPFDRTNLGNARVAGLQKDLKMTNDQYSMALTVTFIPYIASEIPSNLLLKVDNFQLRIVGPDRLLPALLTLWGVVTTVQGTVHSYSGLLACRFFLGLLEGGVLPGLVLYLSFFYPRHKLQSRISAFFSSSSLAGAFTGLLASALMDLNGKAGRPAWAWIFIVEGLFTVGFGLASFFLLPRSPASARFLNAREKEYVDAQLREGGAIGKNDKEDTFSWSEVCKTFKLPQVWLLAVVYFFNGTIVFSLGYFIPSIVLSLGYTPHRTQLMSAGPFGAAFVVTNVASIISDRYRCRGIVSIFSVVCCVVGYAMFLGSYSKSVLYGSLFLTVSGINALSPALAAWTANNVAPHVRRATAIAVLAMLTNAGGILSTWMLGSLSPPPRYTSATIAFLVFSCVMCLFLVFTLFYFSNENKKKRVIRETKVQADEAEGLGDRSAWFEYIL</sequence>
<dbReference type="InterPro" id="IPR036259">
    <property type="entry name" value="MFS_trans_sf"/>
</dbReference>
<evidence type="ECO:0000313" key="9">
    <source>
        <dbReference type="Proteomes" id="UP000807353"/>
    </source>
</evidence>
<feature type="transmembrane region" description="Helical" evidence="6">
    <location>
        <begin position="127"/>
        <end position="145"/>
    </location>
</feature>
<dbReference type="Proteomes" id="UP000807353">
    <property type="component" value="Unassembled WGS sequence"/>
</dbReference>
<dbReference type="GO" id="GO:0022857">
    <property type="term" value="F:transmembrane transporter activity"/>
    <property type="evidence" value="ECO:0007669"/>
    <property type="project" value="InterPro"/>
</dbReference>
<feature type="transmembrane region" description="Helical" evidence="6">
    <location>
        <begin position="356"/>
        <end position="375"/>
    </location>
</feature>
<accession>A0A9P5YG64</accession>
<gene>
    <name evidence="8" type="ORF">BDZ94DRAFT_1156138</name>
</gene>
<dbReference type="FunFam" id="1.20.1250.20:FF:000013">
    <property type="entry name" value="MFS general substrate transporter"/>
    <property type="match status" value="1"/>
</dbReference>
<feature type="transmembrane region" description="Helical" evidence="6">
    <location>
        <begin position="448"/>
        <end position="470"/>
    </location>
</feature>
<feature type="transmembrane region" description="Helical" evidence="6">
    <location>
        <begin position="329"/>
        <end position="349"/>
    </location>
</feature>
<reference evidence="8" key="1">
    <citation type="submission" date="2020-11" db="EMBL/GenBank/DDBJ databases">
        <authorList>
            <consortium name="DOE Joint Genome Institute"/>
            <person name="Ahrendt S."/>
            <person name="Riley R."/>
            <person name="Andreopoulos W."/>
            <person name="Labutti K."/>
            <person name="Pangilinan J."/>
            <person name="Ruiz-Duenas F.J."/>
            <person name="Barrasa J.M."/>
            <person name="Sanchez-Garcia M."/>
            <person name="Camarero S."/>
            <person name="Miyauchi S."/>
            <person name="Serrano A."/>
            <person name="Linde D."/>
            <person name="Babiker R."/>
            <person name="Drula E."/>
            <person name="Ayuso-Fernandez I."/>
            <person name="Pacheco R."/>
            <person name="Padilla G."/>
            <person name="Ferreira P."/>
            <person name="Barriuso J."/>
            <person name="Kellner H."/>
            <person name="Castanera R."/>
            <person name="Alfaro M."/>
            <person name="Ramirez L."/>
            <person name="Pisabarro A.G."/>
            <person name="Kuo A."/>
            <person name="Tritt A."/>
            <person name="Lipzen A."/>
            <person name="He G."/>
            <person name="Yan M."/>
            <person name="Ng V."/>
            <person name="Cullen D."/>
            <person name="Martin F."/>
            <person name="Rosso M.-N."/>
            <person name="Henrissat B."/>
            <person name="Hibbett D."/>
            <person name="Martinez A.T."/>
            <person name="Grigoriev I.V."/>
        </authorList>
    </citation>
    <scope>NUCLEOTIDE SEQUENCE</scope>
    <source>
        <strain evidence="8">CBS 247.69</strain>
    </source>
</reference>
<keyword evidence="9" id="KW-1185">Reference proteome</keyword>
<dbReference type="SUPFAM" id="SSF103473">
    <property type="entry name" value="MFS general substrate transporter"/>
    <property type="match status" value="1"/>
</dbReference>
<dbReference type="PROSITE" id="PS50850">
    <property type="entry name" value="MFS"/>
    <property type="match status" value="1"/>
</dbReference>
<name>A0A9P5YG64_9AGAR</name>
<evidence type="ECO:0000256" key="4">
    <source>
        <dbReference type="ARBA" id="ARBA00022989"/>
    </source>
</evidence>
<evidence type="ECO:0000256" key="1">
    <source>
        <dbReference type="ARBA" id="ARBA00004141"/>
    </source>
</evidence>
<feature type="transmembrane region" description="Helical" evidence="6">
    <location>
        <begin position="47"/>
        <end position="64"/>
    </location>
</feature>
<dbReference type="GO" id="GO:0016020">
    <property type="term" value="C:membrane"/>
    <property type="evidence" value="ECO:0007669"/>
    <property type="project" value="UniProtKB-SubCell"/>
</dbReference>
<feature type="transmembrane region" description="Helical" evidence="6">
    <location>
        <begin position="381"/>
        <end position="403"/>
    </location>
</feature>